<feature type="compositionally biased region" description="Basic and acidic residues" evidence="3">
    <location>
        <begin position="502"/>
        <end position="521"/>
    </location>
</feature>
<protein>
    <recommendedName>
        <fullName evidence="6">Calcium-binding protein</fullName>
    </recommendedName>
</protein>
<proteinExistence type="predicted"/>
<evidence type="ECO:0000313" key="5">
    <source>
        <dbReference type="Proteomes" id="UP000606044"/>
    </source>
</evidence>
<dbReference type="GO" id="GO:0005576">
    <property type="term" value="C:extracellular region"/>
    <property type="evidence" value="ECO:0007669"/>
    <property type="project" value="UniProtKB-SubCell"/>
</dbReference>
<dbReference type="EMBL" id="BMCT01000007">
    <property type="protein sequence ID" value="GGF78213.1"/>
    <property type="molecule type" value="Genomic_DNA"/>
</dbReference>
<reference evidence="4" key="2">
    <citation type="submission" date="2020-09" db="EMBL/GenBank/DDBJ databases">
        <authorList>
            <person name="Sun Q."/>
            <person name="Sedlacek I."/>
        </authorList>
    </citation>
    <scope>NUCLEOTIDE SEQUENCE</scope>
    <source>
        <strain evidence="4">CCM 7897</strain>
    </source>
</reference>
<keyword evidence="2" id="KW-0964">Secreted</keyword>
<accession>A0A917C9W2</accession>
<dbReference type="RefSeq" id="WP_188582383.1">
    <property type="nucleotide sequence ID" value="NZ_BMCT01000007.1"/>
</dbReference>
<dbReference type="PROSITE" id="PS00330">
    <property type="entry name" value="HEMOLYSIN_CALCIUM"/>
    <property type="match status" value="7"/>
</dbReference>
<evidence type="ECO:0000256" key="3">
    <source>
        <dbReference type="SAM" id="MobiDB-lite"/>
    </source>
</evidence>
<organism evidence="4 5">
    <name type="scientific">Azorhizobium oxalatiphilum</name>
    <dbReference type="NCBI Taxonomy" id="980631"/>
    <lineage>
        <taxon>Bacteria</taxon>
        <taxon>Pseudomonadati</taxon>
        <taxon>Pseudomonadota</taxon>
        <taxon>Alphaproteobacteria</taxon>
        <taxon>Hyphomicrobiales</taxon>
        <taxon>Xanthobacteraceae</taxon>
        <taxon>Azorhizobium</taxon>
    </lineage>
</organism>
<evidence type="ECO:0008006" key="6">
    <source>
        <dbReference type="Google" id="ProtNLM"/>
    </source>
</evidence>
<dbReference type="Gene3D" id="2.150.10.10">
    <property type="entry name" value="Serralysin-like metalloprotease, C-terminal"/>
    <property type="match status" value="8"/>
</dbReference>
<dbReference type="PRINTS" id="PR00313">
    <property type="entry name" value="CABNDNGRPT"/>
</dbReference>
<dbReference type="PANTHER" id="PTHR38340">
    <property type="entry name" value="S-LAYER PROTEIN"/>
    <property type="match status" value="1"/>
</dbReference>
<evidence type="ECO:0000313" key="4">
    <source>
        <dbReference type="EMBL" id="GGF78213.1"/>
    </source>
</evidence>
<dbReference type="InterPro" id="IPR011049">
    <property type="entry name" value="Serralysin-like_metalloprot_C"/>
</dbReference>
<dbReference type="SUPFAM" id="SSF51120">
    <property type="entry name" value="beta-Roll"/>
    <property type="match status" value="5"/>
</dbReference>
<dbReference type="Proteomes" id="UP000606044">
    <property type="component" value="Unassembled WGS sequence"/>
</dbReference>
<dbReference type="InterPro" id="IPR050557">
    <property type="entry name" value="RTX_toxin/Mannuronan_C5-epim"/>
</dbReference>
<feature type="region of interest" description="Disordered" evidence="3">
    <location>
        <begin position="502"/>
        <end position="528"/>
    </location>
</feature>
<dbReference type="AlphaFoldDB" id="A0A917C9W2"/>
<name>A0A917C9W2_9HYPH</name>
<dbReference type="InterPro" id="IPR001343">
    <property type="entry name" value="Hemolysn_Ca-bd"/>
</dbReference>
<dbReference type="Pfam" id="PF00353">
    <property type="entry name" value="HemolysinCabind"/>
    <property type="match status" value="9"/>
</dbReference>
<evidence type="ECO:0000256" key="2">
    <source>
        <dbReference type="ARBA" id="ARBA00022525"/>
    </source>
</evidence>
<reference evidence="4" key="1">
    <citation type="journal article" date="2014" name="Int. J. Syst. Evol. Microbiol.">
        <title>Complete genome sequence of Corynebacterium casei LMG S-19264T (=DSM 44701T), isolated from a smear-ripened cheese.</title>
        <authorList>
            <consortium name="US DOE Joint Genome Institute (JGI-PGF)"/>
            <person name="Walter F."/>
            <person name="Albersmeier A."/>
            <person name="Kalinowski J."/>
            <person name="Ruckert C."/>
        </authorList>
    </citation>
    <scope>NUCLEOTIDE SEQUENCE</scope>
    <source>
        <strain evidence="4">CCM 7897</strain>
    </source>
</reference>
<evidence type="ECO:0000256" key="1">
    <source>
        <dbReference type="ARBA" id="ARBA00004613"/>
    </source>
</evidence>
<comment type="caution">
    <text evidence="4">The sequence shown here is derived from an EMBL/GenBank/DDBJ whole genome shotgun (WGS) entry which is preliminary data.</text>
</comment>
<dbReference type="InterPro" id="IPR018511">
    <property type="entry name" value="Hemolysin-typ_Ca-bd_CS"/>
</dbReference>
<gene>
    <name evidence="4" type="ORF">GCM10007301_42750</name>
</gene>
<keyword evidence="5" id="KW-1185">Reference proteome</keyword>
<sequence length="688" mass="68702">MNPIIGSDGNDSFTGTAGDDEMFGLGGNDWLRGMEGNDHLLGGDGNDQLDGYAGNDWLEGGAGDDLLSGGGGYVDPPGPDVLDGGPGSDTAVYTYSPTRVIVDLNTGTGYGGAAEGDTLISIENLNGSFYDDVLIGDDGANTLKGDYGDDILIGGAGDDVLHGGRGVDLLVGGAGSDTAVFFEPFSSPDSTINLALGTTPDGDILIGIENVATGNGNDTLIGDDGDNVLNAGGGRNLLIGGLGADTLIGGSGLDTADYSASDAAVTVSLASGEGSGGHAEGDRLQGIDRLIGSLHGDRLTGDDNANVLLGGAGDDHLSGAGGNDELTGGAGADVLDGGSGLDWALYASTDGTASAGAVSVNLLLGMGTGGDAEGDTFTGIENVRGTEYADTLIGDDADNVLEGGGGADDISGGAGNDSIIIGAEGAVDGGAGEDWLELDLTAAGDVVLDGERGFSSSGAIFTDIEHLAVVSGDGADSLSGLGLADIISGGGGNDSIMGLGGDDRLDGQDGDDTVRGGDGNDRIQGGHGSDWLFGDDGDDFIYGDGEFFSDNSRDYLRGGAGNDYLRGDGGHDSLRGGDGDDILVGAGGNDYLVGGAGSDTFVMGVEASSRDRIVDFTAGEGGDTIHIEIGLTYRAGMFSFEDVLSHASQTDEGTYLDFSRGSPWTFGVLIQDVEIADLMADNFTFHLL</sequence>
<dbReference type="PANTHER" id="PTHR38340:SF1">
    <property type="entry name" value="S-LAYER PROTEIN"/>
    <property type="match status" value="1"/>
</dbReference>
<dbReference type="GO" id="GO:0005509">
    <property type="term" value="F:calcium ion binding"/>
    <property type="evidence" value="ECO:0007669"/>
    <property type="project" value="InterPro"/>
</dbReference>
<comment type="subcellular location">
    <subcellularLocation>
        <location evidence="1">Secreted</location>
    </subcellularLocation>
</comment>